<organism evidence="1 2">
    <name type="scientific">Prorocentrum cordatum</name>
    <dbReference type="NCBI Taxonomy" id="2364126"/>
    <lineage>
        <taxon>Eukaryota</taxon>
        <taxon>Sar</taxon>
        <taxon>Alveolata</taxon>
        <taxon>Dinophyceae</taxon>
        <taxon>Prorocentrales</taxon>
        <taxon>Prorocentraceae</taxon>
        <taxon>Prorocentrum</taxon>
    </lineage>
</organism>
<feature type="non-terminal residue" evidence="1">
    <location>
        <position position="1"/>
    </location>
</feature>
<gene>
    <name evidence="1" type="ORF">PCOR1329_LOCUS27015</name>
</gene>
<evidence type="ECO:0000313" key="2">
    <source>
        <dbReference type="Proteomes" id="UP001189429"/>
    </source>
</evidence>
<feature type="non-terminal residue" evidence="1">
    <location>
        <position position="59"/>
    </location>
</feature>
<comment type="caution">
    <text evidence="1">The sequence shown here is derived from an EMBL/GenBank/DDBJ whole genome shotgun (WGS) entry which is preliminary data.</text>
</comment>
<evidence type="ECO:0000313" key="1">
    <source>
        <dbReference type="EMBL" id="CAK0827491.1"/>
    </source>
</evidence>
<keyword evidence="2" id="KW-1185">Reference proteome</keyword>
<name>A0ABN9S6L0_9DINO</name>
<proteinExistence type="predicted"/>
<protein>
    <submittedName>
        <fullName evidence="1">Uncharacterized protein</fullName>
    </submittedName>
</protein>
<dbReference type="EMBL" id="CAUYUJ010009712">
    <property type="protein sequence ID" value="CAK0827491.1"/>
    <property type="molecule type" value="Genomic_DNA"/>
</dbReference>
<accession>A0ABN9S6L0</accession>
<sequence length="59" mass="6499">SVIVACIYMAATIGIEGESSSKTARPNAVLRTREDASYTCTRNPARMLDYVVCSESFHR</sequence>
<dbReference type="Proteomes" id="UP001189429">
    <property type="component" value="Unassembled WGS sequence"/>
</dbReference>
<reference evidence="1" key="1">
    <citation type="submission" date="2023-10" db="EMBL/GenBank/DDBJ databases">
        <authorList>
            <person name="Chen Y."/>
            <person name="Shah S."/>
            <person name="Dougan E. K."/>
            <person name="Thang M."/>
            <person name="Chan C."/>
        </authorList>
    </citation>
    <scope>NUCLEOTIDE SEQUENCE [LARGE SCALE GENOMIC DNA]</scope>
</reference>